<evidence type="ECO:0000313" key="1">
    <source>
        <dbReference type="EMBL" id="KIK08512.1"/>
    </source>
</evidence>
<gene>
    <name evidence="1" type="ORF">K443DRAFT_672530</name>
</gene>
<reference evidence="2" key="2">
    <citation type="submission" date="2015-01" db="EMBL/GenBank/DDBJ databases">
        <title>Evolutionary Origins and Diversification of the Mycorrhizal Mutualists.</title>
        <authorList>
            <consortium name="DOE Joint Genome Institute"/>
            <consortium name="Mycorrhizal Genomics Consortium"/>
            <person name="Kohler A."/>
            <person name="Kuo A."/>
            <person name="Nagy L.G."/>
            <person name="Floudas D."/>
            <person name="Copeland A."/>
            <person name="Barry K.W."/>
            <person name="Cichocki N."/>
            <person name="Veneault-Fourrey C."/>
            <person name="LaButti K."/>
            <person name="Lindquist E.A."/>
            <person name="Lipzen A."/>
            <person name="Lundell T."/>
            <person name="Morin E."/>
            <person name="Murat C."/>
            <person name="Riley R."/>
            <person name="Ohm R."/>
            <person name="Sun H."/>
            <person name="Tunlid A."/>
            <person name="Henrissat B."/>
            <person name="Grigoriev I.V."/>
            <person name="Hibbett D.S."/>
            <person name="Martin F."/>
        </authorList>
    </citation>
    <scope>NUCLEOTIDE SEQUENCE [LARGE SCALE GENOMIC DNA]</scope>
    <source>
        <strain evidence="2">LaAM-08-1</strain>
    </source>
</reference>
<dbReference type="AlphaFoldDB" id="A0A0C9YDR9"/>
<reference evidence="1 2" key="1">
    <citation type="submission" date="2014-04" db="EMBL/GenBank/DDBJ databases">
        <authorList>
            <consortium name="DOE Joint Genome Institute"/>
            <person name="Kuo A."/>
            <person name="Kohler A."/>
            <person name="Nagy L.G."/>
            <person name="Floudas D."/>
            <person name="Copeland A."/>
            <person name="Barry K.W."/>
            <person name="Cichocki N."/>
            <person name="Veneault-Fourrey C."/>
            <person name="LaButti K."/>
            <person name="Lindquist E.A."/>
            <person name="Lipzen A."/>
            <person name="Lundell T."/>
            <person name="Morin E."/>
            <person name="Murat C."/>
            <person name="Sun H."/>
            <person name="Tunlid A."/>
            <person name="Henrissat B."/>
            <person name="Grigoriev I.V."/>
            <person name="Hibbett D.S."/>
            <person name="Martin F."/>
            <person name="Nordberg H.P."/>
            <person name="Cantor M.N."/>
            <person name="Hua S.X."/>
        </authorList>
    </citation>
    <scope>NUCLEOTIDE SEQUENCE [LARGE SCALE GENOMIC DNA]</scope>
    <source>
        <strain evidence="1 2">LaAM-08-1</strain>
    </source>
</reference>
<dbReference type="EMBL" id="KN838542">
    <property type="protein sequence ID" value="KIK08512.1"/>
    <property type="molecule type" value="Genomic_DNA"/>
</dbReference>
<accession>A0A0C9YDR9</accession>
<organism evidence="1 2">
    <name type="scientific">Laccaria amethystina LaAM-08-1</name>
    <dbReference type="NCBI Taxonomy" id="1095629"/>
    <lineage>
        <taxon>Eukaryota</taxon>
        <taxon>Fungi</taxon>
        <taxon>Dikarya</taxon>
        <taxon>Basidiomycota</taxon>
        <taxon>Agaricomycotina</taxon>
        <taxon>Agaricomycetes</taxon>
        <taxon>Agaricomycetidae</taxon>
        <taxon>Agaricales</taxon>
        <taxon>Agaricineae</taxon>
        <taxon>Hydnangiaceae</taxon>
        <taxon>Laccaria</taxon>
    </lineage>
</organism>
<dbReference type="HOGENOM" id="CLU_3106775_0_0_1"/>
<evidence type="ECO:0000313" key="2">
    <source>
        <dbReference type="Proteomes" id="UP000054477"/>
    </source>
</evidence>
<protein>
    <submittedName>
        <fullName evidence="1">Uncharacterized protein</fullName>
    </submittedName>
</protein>
<keyword evidence="2" id="KW-1185">Reference proteome</keyword>
<name>A0A0C9YDR9_9AGAR</name>
<dbReference type="Proteomes" id="UP000054477">
    <property type="component" value="Unassembled WGS sequence"/>
</dbReference>
<sequence length="51" mass="5908">MVGHNNKLRAKLREELHRIDNTSRLLEQTTLTDQGIDQTVQEVQMKSKICS</sequence>
<proteinExistence type="predicted"/>